<feature type="compositionally biased region" description="Polar residues" evidence="1">
    <location>
        <begin position="424"/>
        <end position="433"/>
    </location>
</feature>
<evidence type="ECO:0000313" key="2">
    <source>
        <dbReference type="EMBL" id="KAF7773181.1"/>
    </source>
</evidence>
<protein>
    <submittedName>
        <fullName evidence="2">Uncharacterized protein</fullName>
    </submittedName>
</protein>
<accession>A0A8H7F1I0</accession>
<reference evidence="2 3" key="1">
    <citation type="journal article" name="Sci. Rep.">
        <title>Telomere-to-telomere assembled and centromere annotated genomes of the two main subspecies of the button mushroom Agaricus bisporus reveal especially polymorphic chromosome ends.</title>
        <authorList>
            <person name="Sonnenberg A.S.M."/>
            <person name="Sedaghat-Telgerd N."/>
            <person name="Lavrijssen B."/>
            <person name="Ohm R.A."/>
            <person name="Hendrickx P.M."/>
            <person name="Scholtmeijer K."/>
            <person name="Baars J.J.P."/>
            <person name="van Peer A."/>
        </authorList>
    </citation>
    <scope>NUCLEOTIDE SEQUENCE [LARGE SCALE GENOMIC DNA]</scope>
    <source>
        <strain evidence="2 3">H119_p4</strain>
    </source>
</reference>
<feature type="compositionally biased region" description="Basic residues" evidence="1">
    <location>
        <begin position="472"/>
        <end position="481"/>
    </location>
</feature>
<feature type="compositionally biased region" description="Low complexity" evidence="1">
    <location>
        <begin position="235"/>
        <end position="244"/>
    </location>
</feature>
<feature type="region of interest" description="Disordered" evidence="1">
    <location>
        <begin position="189"/>
        <end position="244"/>
    </location>
</feature>
<sequence length="527" mass="56338">MATTRLDKRIYYDPREVQNAGLMDIDTATGTLPSRHPTSSVDARPINNETSAMANMTSTNFGKERSPIPSIRLHSDPTHRDNTPPLSGSQEGGPLTIVTTTGISSPKSPRTLRRTNKKLSLSTFVRPNADRLVPPDPLIPLSPPPIPMSHSHDLPNTLFTPYDSPTSHRSFSGVTNNPPTITCSPPTPLSAGVSQGIQPSSPSSSPVLPRIGTHKRPYFSTVRASKNSRRGSDVSPLSSPTSPSSITFPICSSIRQSVSSASSARFVRSETGLTAEIPATTPAYGSTTSYSPNNAQESPIVTVPPLPPLLPPSPTSIPFQMRVAAPSQTRGALPVLDLAQNEDEIGNVHCYDQFGMNKVRPTTKHLGTKKSGKSKEKFKNPLTLSLSSGRQRGHSFGFGSDKGKEVTPSFPTLLTSRSFAGLGSTVQGSSSLSGEMESKMTSAERDTNSGKENDNNSTPASKFRESQERNRGRSGGRKLVKTRSSIGFSSNSTAPSGSSPSRIGLKLREMMSHSFLGKFQGNDANRS</sequence>
<gene>
    <name evidence="2" type="ORF">Agabi119p4_5348</name>
</gene>
<dbReference type="EMBL" id="JABXXO010000007">
    <property type="protein sequence ID" value="KAF7773181.1"/>
    <property type="molecule type" value="Genomic_DNA"/>
</dbReference>
<dbReference type="Proteomes" id="UP000629468">
    <property type="component" value="Unassembled WGS sequence"/>
</dbReference>
<proteinExistence type="predicted"/>
<evidence type="ECO:0000256" key="1">
    <source>
        <dbReference type="SAM" id="MobiDB-lite"/>
    </source>
</evidence>
<evidence type="ECO:0000313" key="3">
    <source>
        <dbReference type="Proteomes" id="UP000629468"/>
    </source>
</evidence>
<feature type="compositionally biased region" description="Low complexity" evidence="1">
    <location>
        <begin position="489"/>
        <end position="501"/>
    </location>
</feature>
<name>A0A8H7F1I0_AGABI</name>
<feature type="compositionally biased region" description="Basic and acidic residues" evidence="1">
    <location>
        <begin position="462"/>
        <end position="471"/>
    </location>
</feature>
<feature type="region of interest" description="Disordered" evidence="1">
    <location>
        <begin position="74"/>
        <end position="94"/>
    </location>
</feature>
<feature type="compositionally biased region" description="Basic residues" evidence="1">
    <location>
        <begin position="361"/>
        <end position="372"/>
    </location>
</feature>
<organism evidence="2 3">
    <name type="scientific">Agaricus bisporus var. burnettii</name>
    <dbReference type="NCBI Taxonomy" id="192524"/>
    <lineage>
        <taxon>Eukaryota</taxon>
        <taxon>Fungi</taxon>
        <taxon>Dikarya</taxon>
        <taxon>Basidiomycota</taxon>
        <taxon>Agaricomycotina</taxon>
        <taxon>Agaricomycetes</taxon>
        <taxon>Agaricomycetidae</taxon>
        <taxon>Agaricales</taxon>
        <taxon>Agaricineae</taxon>
        <taxon>Agaricaceae</taxon>
        <taxon>Agaricus</taxon>
    </lineage>
</organism>
<dbReference type="AlphaFoldDB" id="A0A8H7F1I0"/>
<comment type="caution">
    <text evidence="2">The sequence shown here is derived from an EMBL/GenBank/DDBJ whole genome shotgun (WGS) entry which is preliminary data.</text>
</comment>
<feature type="compositionally biased region" description="Basic and acidic residues" evidence="1">
    <location>
        <begin position="436"/>
        <end position="454"/>
    </location>
</feature>
<feature type="region of interest" description="Disordered" evidence="1">
    <location>
        <begin position="361"/>
        <end position="406"/>
    </location>
</feature>
<feature type="region of interest" description="Disordered" evidence="1">
    <location>
        <begin position="424"/>
        <end position="506"/>
    </location>
</feature>